<dbReference type="RefSeq" id="WP_089368068.1">
    <property type="nucleotide sequence ID" value="NZ_BJXZ01000002.1"/>
</dbReference>
<dbReference type="EMBL" id="CP011036">
    <property type="protein sequence ID" value="ASM53673.1"/>
    <property type="molecule type" value="Genomic_DNA"/>
</dbReference>
<dbReference type="Proteomes" id="UP000198329">
    <property type="component" value="Chromosome I"/>
</dbReference>
<dbReference type="KEGG" id="png:PNIG_a1524"/>
<dbReference type="AlphaFoldDB" id="A0AAC9XXJ4"/>
<evidence type="ECO:0000313" key="2">
    <source>
        <dbReference type="Proteomes" id="UP000198329"/>
    </source>
</evidence>
<dbReference type="GeneID" id="300941342"/>
<accession>A0AAC9XXJ4</accession>
<protein>
    <submittedName>
        <fullName evidence="1">Uncharacterized protein</fullName>
    </submittedName>
</protein>
<evidence type="ECO:0000313" key="1">
    <source>
        <dbReference type="EMBL" id="ASM53673.1"/>
    </source>
</evidence>
<gene>
    <name evidence="1" type="ORF">PNIG_a1524</name>
</gene>
<keyword evidence="2" id="KW-1185">Reference proteome</keyword>
<reference evidence="1 2" key="1">
    <citation type="submission" date="2015-03" db="EMBL/GenBank/DDBJ databases">
        <authorList>
            <person name="Xie B.-B."/>
            <person name="Rong J.-C."/>
            <person name="Qin Q.-L."/>
            <person name="Zhang Y.-Z."/>
        </authorList>
    </citation>
    <scope>NUCLEOTIDE SEQUENCE [LARGE SCALE GENOMIC DNA]</scope>
    <source>
        <strain evidence="1 2">KMM 661</strain>
    </source>
</reference>
<proteinExistence type="predicted"/>
<organism evidence="1 2">
    <name type="scientific">Pseudoalteromonas nigrifaciens</name>
    <dbReference type="NCBI Taxonomy" id="28109"/>
    <lineage>
        <taxon>Bacteria</taxon>
        <taxon>Pseudomonadati</taxon>
        <taxon>Pseudomonadota</taxon>
        <taxon>Gammaproteobacteria</taxon>
        <taxon>Alteromonadales</taxon>
        <taxon>Pseudoalteromonadaceae</taxon>
        <taxon>Pseudoalteromonas</taxon>
    </lineage>
</organism>
<sequence length="61" mass="6916">MLDKLTNLTVIPVGYGEHCNFTLRIDTESEHLEAYFNKNDTKATIAYKLRTLANKVEGGEQ</sequence>
<name>A0AAC9XXJ4_9GAMM</name>